<evidence type="ECO:0000256" key="1">
    <source>
        <dbReference type="ARBA" id="ARBA00005228"/>
    </source>
</evidence>
<evidence type="ECO:0000256" key="3">
    <source>
        <dbReference type="ARBA" id="ARBA00022801"/>
    </source>
</evidence>
<keyword evidence="4" id="KW-0720">Serine protease</keyword>
<comment type="caution">
    <text evidence="7">The sequence shown here is derived from an EMBL/GenBank/DDBJ whole genome shotgun (WGS) entry which is preliminary data.</text>
</comment>
<dbReference type="Proteomes" id="UP000585665">
    <property type="component" value="Unassembled WGS sequence"/>
</dbReference>
<dbReference type="PANTHER" id="PTHR11757:SF19">
    <property type="entry name" value="PROLYL ENDOPEPTIDASE-LIKE"/>
    <property type="match status" value="1"/>
</dbReference>
<dbReference type="Pfam" id="PF02897">
    <property type="entry name" value="Peptidase_S9_N"/>
    <property type="match status" value="1"/>
</dbReference>
<feature type="domain" description="Peptidase S9A N-terminal" evidence="6">
    <location>
        <begin position="7"/>
        <end position="417"/>
    </location>
</feature>
<sequence>MTVPPRPRRDDHTIEQLGRVRADPYHWMKDDNWQAVLRDPSLLRPDIADHLKAENAYTDAMLIPTRALQAQIVAEMKGRLSPSESYPALPHGPWAYYVRYPEGAQHPVYARHPKDTPDAEQILLDADALAAARKAAGQTYFALAGTAHSPDHRLFAYALDSQGSELYRVHIIDLDTGCEQAEVIDNCSGDFAFSPDSRHLFWTWRDDHGRPTRIYRRRLGTHDDVLVYAEPDPGFFIGVSSARSGRWIVVTSNDHDTSEAWLIPGDQPEAEPVCVAPREKGVFYDLTHWGDRFVIRTNVDGAVDFKLMEMPDSAPSRAHWRDLVPHRPGHYVTGAITFADHLAWLEWHDANLRIVVRDRGGDTHAITAADPAYALSLDGAYAFDTTELRYSYQSPTTPRQWFAYDMRTRTRTVLKSQSVPSGHDPARYRCERLFATAPDGALVPITVLMRADVVPDGSAPLLLYGYGSYGIAIEPTFSTRDLSLVDRGWIYAVAHVRGGSEKGWNWFLDGRATHKRNTFTDFIACADHLTAHGYGRAGRIVADGRSAGGMLMGAITNMRPELFAGIVSVVPFVDVLNTMSDTSLPLTPPEWPEWGNPIEDEAAYDLIASYSPYDNIADHAYPAVLAIGGLTDPRVTYWEPAKWIARLRDHTRSDRPLLLRINMDAGHKGARGRFEALDEAALIHAFAIWAIEGADQASSPPPT</sequence>
<evidence type="ECO:0000313" key="7">
    <source>
        <dbReference type="EMBL" id="NVN39231.1"/>
    </source>
</evidence>
<organism evidence="7 8">
    <name type="scientific">Ameyamaea chiangmaiensis</name>
    <dbReference type="NCBI Taxonomy" id="442969"/>
    <lineage>
        <taxon>Bacteria</taxon>
        <taxon>Pseudomonadati</taxon>
        <taxon>Pseudomonadota</taxon>
        <taxon>Alphaproteobacteria</taxon>
        <taxon>Acetobacterales</taxon>
        <taxon>Acetobacteraceae</taxon>
        <taxon>Ameyamaea</taxon>
    </lineage>
</organism>
<dbReference type="PRINTS" id="PR00862">
    <property type="entry name" value="PROLIGOPTASE"/>
</dbReference>
<comment type="similarity">
    <text evidence="1">Belongs to the peptidase S9A family.</text>
</comment>
<dbReference type="SUPFAM" id="SSF50993">
    <property type="entry name" value="Peptidase/esterase 'gauge' domain"/>
    <property type="match status" value="1"/>
</dbReference>
<dbReference type="Pfam" id="PF00326">
    <property type="entry name" value="Peptidase_S9"/>
    <property type="match status" value="1"/>
</dbReference>
<dbReference type="InterPro" id="IPR023302">
    <property type="entry name" value="Pept_S9A_N"/>
</dbReference>
<dbReference type="Gene3D" id="3.40.50.1820">
    <property type="entry name" value="alpha/beta hydrolase"/>
    <property type="match status" value="1"/>
</dbReference>
<evidence type="ECO:0000256" key="4">
    <source>
        <dbReference type="ARBA" id="ARBA00022825"/>
    </source>
</evidence>
<dbReference type="InterPro" id="IPR051543">
    <property type="entry name" value="Serine_Peptidase_S9A"/>
</dbReference>
<dbReference type="SUPFAM" id="SSF53474">
    <property type="entry name" value="alpha/beta-Hydrolases"/>
    <property type="match status" value="1"/>
</dbReference>
<dbReference type="PANTHER" id="PTHR11757">
    <property type="entry name" value="PROTEASE FAMILY S9A OLIGOPEPTIDASE"/>
    <property type="match status" value="1"/>
</dbReference>
<dbReference type="EMBL" id="JABXXR010000005">
    <property type="protein sequence ID" value="NVN39231.1"/>
    <property type="molecule type" value="Genomic_DNA"/>
</dbReference>
<protein>
    <submittedName>
        <fullName evidence="7">S9 family peptidase</fullName>
    </submittedName>
</protein>
<name>A0A850PDW0_9PROT</name>
<proteinExistence type="inferred from homology"/>
<dbReference type="GO" id="GO:0006508">
    <property type="term" value="P:proteolysis"/>
    <property type="evidence" value="ECO:0007669"/>
    <property type="project" value="UniProtKB-KW"/>
</dbReference>
<dbReference type="AlphaFoldDB" id="A0A850PDW0"/>
<dbReference type="Gene3D" id="2.130.10.120">
    <property type="entry name" value="Prolyl oligopeptidase, N-terminal domain"/>
    <property type="match status" value="1"/>
</dbReference>
<dbReference type="InterPro" id="IPR029058">
    <property type="entry name" value="AB_hydrolase_fold"/>
</dbReference>
<dbReference type="InterPro" id="IPR001375">
    <property type="entry name" value="Peptidase_S9_cat"/>
</dbReference>
<feature type="domain" description="Peptidase S9 prolyl oligopeptidase catalytic" evidence="5">
    <location>
        <begin position="476"/>
        <end position="689"/>
    </location>
</feature>
<keyword evidence="3" id="KW-0378">Hydrolase</keyword>
<dbReference type="GO" id="GO:0004252">
    <property type="term" value="F:serine-type endopeptidase activity"/>
    <property type="evidence" value="ECO:0007669"/>
    <property type="project" value="InterPro"/>
</dbReference>
<evidence type="ECO:0000256" key="2">
    <source>
        <dbReference type="ARBA" id="ARBA00022670"/>
    </source>
</evidence>
<dbReference type="InterPro" id="IPR002470">
    <property type="entry name" value="Peptidase_S9A"/>
</dbReference>
<reference evidence="7 8" key="1">
    <citation type="submission" date="2020-06" db="EMBL/GenBank/DDBJ databases">
        <title>Description of novel acetic acid bacteria.</title>
        <authorList>
            <person name="Sombolestani A."/>
        </authorList>
    </citation>
    <scope>NUCLEOTIDE SEQUENCE [LARGE SCALE GENOMIC DNA]</scope>
    <source>
        <strain evidence="7 8">LMG 27010</strain>
    </source>
</reference>
<evidence type="ECO:0000259" key="5">
    <source>
        <dbReference type="Pfam" id="PF00326"/>
    </source>
</evidence>
<dbReference type="RefSeq" id="WP_176612249.1">
    <property type="nucleotide sequence ID" value="NZ_JABXXR010000005.1"/>
</dbReference>
<gene>
    <name evidence="7" type="ORF">HUK82_01440</name>
</gene>
<evidence type="ECO:0000313" key="8">
    <source>
        <dbReference type="Proteomes" id="UP000585665"/>
    </source>
</evidence>
<accession>A0A850PDW0</accession>
<keyword evidence="2" id="KW-0645">Protease</keyword>
<evidence type="ECO:0000259" key="6">
    <source>
        <dbReference type="Pfam" id="PF02897"/>
    </source>
</evidence>
<keyword evidence="8" id="KW-1185">Reference proteome</keyword>